<proteinExistence type="predicted"/>
<accession>A0A645G7H8</accession>
<reference evidence="1" key="1">
    <citation type="submission" date="2019-08" db="EMBL/GenBank/DDBJ databases">
        <authorList>
            <person name="Kucharzyk K."/>
            <person name="Murdoch R.W."/>
            <person name="Higgins S."/>
            <person name="Loffler F."/>
        </authorList>
    </citation>
    <scope>NUCLEOTIDE SEQUENCE</scope>
</reference>
<dbReference type="AlphaFoldDB" id="A0A645G7H8"/>
<sequence>MRINRIVVGPHQGKLQIVTVGRLQEPFLQAAFTICAVGKVIIVKNKRINPMIRRRFDFAAHVCRIGFVLISPQGNFGLFVSRKAGSRILHDTPLCPIFTMEPLIARIDVPIGKIVGTDERPLIHENRLLADCVTNYYSTKKTSLLLIRLQGRET</sequence>
<organism evidence="1">
    <name type="scientific">bioreactor metagenome</name>
    <dbReference type="NCBI Taxonomy" id="1076179"/>
    <lineage>
        <taxon>unclassified sequences</taxon>
        <taxon>metagenomes</taxon>
        <taxon>ecological metagenomes</taxon>
    </lineage>
</organism>
<dbReference type="EMBL" id="VSSQ01069793">
    <property type="protein sequence ID" value="MPN21739.1"/>
    <property type="molecule type" value="Genomic_DNA"/>
</dbReference>
<name>A0A645G7H8_9ZZZZ</name>
<evidence type="ECO:0000313" key="1">
    <source>
        <dbReference type="EMBL" id="MPN21739.1"/>
    </source>
</evidence>
<protein>
    <submittedName>
        <fullName evidence="1">Uncharacterized protein</fullName>
    </submittedName>
</protein>
<gene>
    <name evidence="1" type="ORF">SDC9_169119</name>
</gene>
<comment type="caution">
    <text evidence="1">The sequence shown here is derived from an EMBL/GenBank/DDBJ whole genome shotgun (WGS) entry which is preliminary data.</text>
</comment>